<sequence length="152" mass="16915">MGARFSKNRLSPQRIGDRRVKLTGVVQDKIDLTRKVTVVYPGSSAIKTTESHRPNALALIGRRWGIADESHRMADEGTSDVTVSCIEDNALLDSQTTESAVVINPYDGILMEPARPVHIVDKKRANARQMPHKKSLGCLRILIYRKRKIGPS</sequence>
<organism evidence="1 2">
    <name type="scientific">Sinanodonta woodiana</name>
    <name type="common">Chinese pond mussel</name>
    <name type="synonym">Anodonta woodiana</name>
    <dbReference type="NCBI Taxonomy" id="1069815"/>
    <lineage>
        <taxon>Eukaryota</taxon>
        <taxon>Metazoa</taxon>
        <taxon>Spiralia</taxon>
        <taxon>Lophotrochozoa</taxon>
        <taxon>Mollusca</taxon>
        <taxon>Bivalvia</taxon>
        <taxon>Autobranchia</taxon>
        <taxon>Heteroconchia</taxon>
        <taxon>Palaeoheterodonta</taxon>
        <taxon>Unionida</taxon>
        <taxon>Unionoidea</taxon>
        <taxon>Unionidae</taxon>
        <taxon>Unioninae</taxon>
        <taxon>Sinanodonta</taxon>
    </lineage>
</organism>
<accession>A0ABD3WYL7</accession>
<proteinExistence type="predicted"/>
<gene>
    <name evidence="1" type="ORF">ACJMK2_030932</name>
</gene>
<name>A0ABD3WYL7_SINWO</name>
<dbReference type="EMBL" id="JBJQND010000004">
    <property type="protein sequence ID" value="KAL3878596.1"/>
    <property type="molecule type" value="Genomic_DNA"/>
</dbReference>
<evidence type="ECO:0000313" key="2">
    <source>
        <dbReference type="Proteomes" id="UP001634394"/>
    </source>
</evidence>
<evidence type="ECO:0000313" key="1">
    <source>
        <dbReference type="EMBL" id="KAL3878596.1"/>
    </source>
</evidence>
<comment type="caution">
    <text evidence="1">The sequence shown here is derived from an EMBL/GenBank/DDBJ whole genome shotgun (WGS) entry which is preliminary data.</text>
</comment>
<keyword evidence="2" id="KW-1185">Reference proteome</keyword>
<dbReference type="AlphaFoldDB" id="A0ABD3WYL7"/>
<protein>
    <submittedName>
        <fullName evidence="1">Uncharacterized protein</fullName>
    </submittedName>
</protein>
<reference evidence="1 2" key="1">
    <citation type="submission" date="2024-11" db="EMBL/GenBank/DDBJ databases">
        <title>Chromosome-level genome assembly of the freshwater bivalve Anodonta woodiana.</title>
        <authorList>
            <person name="Chen X."/>
        </authorList>
    </citation>
    <scope>NUCLEOTIDE SEQUENCE [LARGE SCALE GENOMIC DNA]</scope>
    <source>
        <strain evidence="1">MN2024</strain>
        <tissue evidence="1">Gills</tissue>
    </source>
</reference>
<dbReference type="Proteomes" id="UP001634394">
    <property type="component" value="Unassembled WGS sequence"/>
</dbReference>